<comment type="caution">
    <text evidence="5">The sequence shown here is derived from an EMBL/GenBank/DDBJ whole genome shotgun (WGS) entry which is preliminary data.</text>
</comment>
<dbReference type="Pfam" id="PF00842">
    <property type="entry name" value="Ala_racemase_C"/>
    <property type="match status" value="1"/>
</dbReference>
<dbReference type="InterPro" id="IPR029066">
    <property type="entry name" value="PLP-binding_barrel"/>
</dbReference>
<dbReference type="Proteomes" id="UP001482186">
    <property type="component" value="Unassembled WGS sequence"/>
</dbReference>
<dbReference type="EMBL" id="JBBNFM010000001">
    <property type="protein sequence ID" value="MEQ2452529.1"/>
    <property type="molecule type" value="Genomic_DNA"/>
</dbReference>
<dbReference type="Pfam" id="PF01168">
    <property type="entry name" value="Ala_racemase_N"/>
    <property type="match status" value="1"/>
</dbReference>
<dbReference type="PANTHER" id="PTHR30511">
    <property type="entry name" value="ALANINE RACEMASE"/>
    <property type="match status" value="1"/>
</dbReference>
<dbReference type="InterPro" id="IPR020622">
    <property type="entry name" value="Ala_racemase_pyridoxalP-BS"/>
</dbReference>
<dbReference type="InterPro" id="IPR011079">
    <property type="entry name" value="Ala_racemase_C"/>
</dbReference>
<gene>
    <name evidence="5" type="primary">alr</name>
    <name evidence="5" type="ORF">AAAT04_00510</name>
</gene>
<dbReference type="PRINTS" id="PR00992">
    <property type="entry name" value="ALARACEMASE"/>
</dbReference>
<dbReference type="Gene3D" id="2.40.37.10">
    <property type="entry name" value="Lyase, Ornithine Decarboxylase, Chain A, domain 1"/>
    <property type="match status" value="1"/>
</dbReference>
<dbReference type="PROSITE" id="PS00395">
    <property type="entry name" value="ALANINE_RACEMASE"/>
    <property type="match status" value="1"/>
</dbReference>
<dbReference type="Gene3D" id="3.20.20.10">
    <property type="entry name" value="Alanine racemase"/>
    <property type="match status" value="1"/>
</dbReference>
<dbReference type="EC" id="5.1.1.1" evidence="5"/>
<accession>A0ABV1EEG1</accession>
<dbReference type="NCBIfam" id="TIGR00492">
    <property type="entry name" value="alr"/>
    <property type="match status" value="1"/>
</dbReference>
<dbReference type="SUPFAM" id="SSF50621">
    <property type="entry name" value="Alanine racemase C-terminal domain-like"/>
    <property type="match status" value="1"/>
</dbReference>
<reference evidence="5 6" key="1">
    <citation type="submission" date="2024-04" db="EMBL/GenBank/DDBJ databases">
        <title>Human intestinal bacterial collection.</title>
        <authorList>
            <person name="Pauvert C."/>
            <person name="Hitch T.C.A."/>
            <person name="Clavel T."/>
        </authorList>
    </citation>
    <scope>NUCLEOTIDE SEQUENCE [LARGE SCALE GENOMIC DNA]</scope>
    <source>
        <strain evidence="5 6">CLA-AA-H141</strain>
    </source>
</reference>
<evidence type="ECO:0000256" key="2">
    <source>
        <dbReference type="ARBA" id="ARBA00022898"/>
    </source>
</evidence>
<proteinExistence type="predicted"/>
<evidence type="ECO:0000313" key="6">
    <source>
        <dbReference type="Proteomes" id="UP001482186"/>
    </source>
</evidence>
<comment type="cofactor">
    <cofactor evidence="1">
        <name>pyridoxal 5'-phosphate</name>
        <dbReference type="ChEBI" id="CHEBI:597326"/>
    </cofactor>
</comment>
<keyword evidence="2" id="KW-0663">Pyridoxal phosphate</keyword>
<evidence type="ECO:0000259" key="4">
    <source>
        <dbReference type="SMART" id="SM01005"/>
    </source>
</evidence>
<dbReference type="GO" id="GO:0008784">
    <property type="term" value="F:alanine racemase activity"/>
    <property type="evidence" value="ECO:0007669"/>
    <property type="project" value="UniProtKB-EC"/>
</dbReference>
<dbReference type="RefSeq" id="WP_340391526.1">
    <property type="nucleotide sequence ID" value="NZ_JBBNFM010000001.1"/>
</dbReference>
<feature type="domain" description="Alanine racemase C-terminal" evidence="4">
    <location>
        <begin position="245"/>
        <end position="373"/>
    </location>
</feature>
<dbReference type="PANTHER" id="PTHR30511:SF3">
    <property type="entry name" value="LYSINE RACEMASE"/>
    <property type="match status" value="1"/>
</dbReference>
<evidence type="ECO:0000256" key="3">
    <source>
        <dbReference type="ARBA" id="ARBA00023235"/>
    </source>
</evidence>
<dbReference type="InterPro" id="IPR001608">
    <property type="entry name" value="Ala_racemase_N"/>
</dbReference>
<dbReference type="InterPro" id="IPR009006">
    <property type="entry name" value="Ala_racemase/Decarboxylase_C"/>
</dbReference>
<evidence type="ECO:0000313" key="5">
    <source>
        <dbReference type="EMBL" id="MEQ2452529.1"/>
    </source>
</evidence>
<protein>
    <submittedName>
        <fullName evidence="5">Alanine racemase</fullName>
        <ecNumber evidence="5">5.1.1.1</ecNumber>
    </submittedName>
</protein>
<name>A0ABV1EEG1_9FIRM</name>
<keyword evidence="3 5" id="KW-0413">Isomerase</keyword>
<dbReference type="SMART" id="SM01005">
    <property type="entry name" value="Ala_racemase_C"/>
    <property type="match status" value="1"/>
</dbReference>
<organism evidence="5 6">
    <name type="scientific">Coprococcus ammoniilyticus</name>
    <dbReference type="NCBI Taxonomy" id="2981785"/>
    <lineage>
        <taxon>Bacteria</taxon>
        <taxon>Bacillati</taxon>
        <taxon>Bacillota</taxon>
        <taxon>Clostridia</taxon>
        <taxon>Lachnospirales</taxon>
        <taxon>Lachnospiraceae</taxon>
        <taxon>Coprococcus</taxon>
    </lineage>
</organism>
<dbReference type="SUPFAM" id="SSF51419">
    <property type="entry name" value="PLP-binding barrel"/>
    <property type="match status" value="1"/>
</dbReference>
<evidence type="ECO:0000256" key="1">
    <source>
        <dbReference type="ARBA" id="ARBA00001933"/>
    </source>
</evidence>
<keyword evidence="6" id="KW-1185">Reference proteome</keyword>
<sequence>MKPEELEDMTTLTIKTNALDNNIRIIKRLANGAKVIAVLKGNAYGLGLTKFASFLQSKGIDNYGVTELSDAVTLRRNGITGNILLMTPLYNSEDITTAIDHDITLSITSTDCAHVIDETAAYMNHPTVHAHLCIDTGFGRYGFLCSEEKQIADTVQSLRHVRITGIFSHFHAAACRNEYYVKKQYQDFTHLCDTLQKDGIPVGIRHISSSTSMIKYPSMNLDAIRIGSAFLGRLAVPNDYGFHEVCNLSACVDDIYELPAGHNIGYGHSFKLSHDAKTAVISAGYYHGLGMERHTDFRTNFFSPIRIYYKLKGTFHKKSPTASFKDCRLPVLGQISMNSVIVDTTGCNISVGDMVTFPINPIFVNSAVPRVYM</sequence>
<dbReference type="InterPro" id="IPR000821">
    <property type="entry name" value="Ala_racemase"/>
</dbReference>